<dbReference type="SUPFAM" id="SSF81321">
    <property type="entry name" value="Family A G protein-coupled receptor-like"/>
    <property type="match status" value="1"/>
</dbReference>
<dbReference type="Proteomes" id="UP001266305">
    <property type="component" value="Unassembled WGS sequence"/>
</dbReference>
<name>A0ABQ9VM37_SAGOE</name>
<keyword evidence="1" id="KW-0472">Membrane</keyword>
<feature type="transmembrane region" description="Helical" evidence="1">
    <location>
        <begin position="73"/>
        <end position="99"/>
    </location>
</feature>
<gene>
    <name evidence="2" type="ORF">P7K49_014522</name>
</gene>
<reference evidence="2 3" key="1">
    <citation type="submission" date="2023-05" db="EMBL/GenBank/DDBJ databases">
        <title>B98-5 Cell Line De Novo Hybrid Assembly: An Optical Mapping Approach.</title>
        <authorList>
            <person name="Kananen K."/>
            <person name="Auerbach J.A."/>
            <person name="Kautto E."/>
            <person name="Blachly J.S."/>
        </authorList>
    </citation>
    <scope>NUCLEOTIDE SEQUENCE [LARGE SCALE GENOMIC DNA]</scope>
    <source>
        <strain evidence="2">B95-8</strain>
        <tissue evidence="2">Cell line</tissue>
    </source>
</reference>
<sequence length="131" mass="14318">MSDSLDPNASRWPKSNRTALQEFIILDFSTWPLGLRIVIFALLFLLYLATLVGNLLILGLALEDSALHSPMCFFLGVLFAVETTYMLVLILHMLASFLLPPRGQAVAPSTCTTQMGLFMALGGSKCLLPPC</sequence>
<keyword evidence="3" id="KW-1185">Reference proteome</keyword>
<dbReference type="Gene3D" id="1.20.1070.10">
    <property type="entry name" value="Rhodopsin 7-helix transmembrane proteins"/>
    <property type="match status" value="1"/>
</dbReference>
<evidence type="ECO:0000313" key="2">
    <source>
        <dbReference type="EMBL" id="KAK2109357.1"/>
    </source>
</evidence>
<dbReference type="EMBL" id="JASSZA010000006">
    <property type="protein sequence ID" value="KAK2109357.1"/>
    <property type="molecule type" value="Genomic_DNA"/>
</dbReference>
<proteinExistence type="predicted"/>
<keyword evidence="1" id="KW-1133">Transmembrane helix</keyword>
<organism evidence="2 3">
    <name type="scientific">Saguinus oedipus</name>
    <name type="common">Cotton-top tamarin</name>
    <name type="synonym">Oedipomidas oedipus</name>
    <dbReference type="NCBI Taxonomy" id="9490"/>
    <lineage>
        <taxon>Eukaryota</taxon>
        <taxon>Metazoa</taxon>
        <taxon>Chordata</taxon>
        <taxon>Craniata</taxon>
        <taxon>Vertebrata</taxon>
        <taxon>Euteleostomi</taxon>
        <taxon>Mammalia</taxon>
        <taxon>Eutheria</taxon>
        <taxon>Euarchontoglires</taxon>
        <taxon>Primates</taxon>
        <taxon>Haplorrhini</taxon>
        <taxon>Platyrrhini</taxon>
        <taxon>Cebidae</taxon>
        <taxon>Callitrichinae</taxon>
        <taxon>Saguinus</taxon>
    </lineage>
</organism>
<feature type="transmembrane region" description="Helical" evidence="1">
    <location>
        <begin position="37"/>
        <end position="61"/>
    </location>
</feature>
<comment type="caution">
    <text evidence="2">The sequence shown here is derived from an EMBL/GenBank/DDBJ whole genome shotgun (WGS) entry which is preliminary data.</text>
</comment>
<accession>A0ABQ9VM37</accession>
<evidence type="ECO:0000313" key="3">
    <source>
        <dbReference type="Proteomes" id="UP001266305"/>
    </source>
</evidence>
<dbReference type="PANTHER" id="PTHR26453">
    <property type="entry name" value="OLFACTORY RECEPTOR"/>
    <property type="match status" value="1"/>
</dbReference>
<protein>
    <submittedName>
        <fullName evidence="2">Uncharacterized protein</fullName>
    </submittedName>
</protein>
<evidence type="ECO:0000256" key="1">
    <source>
        <dbReference type="SAM" id="Phobius"/>
    </source>
</evidence>
<keyword evidence="1" id="KW-0812">Transmembrane</keyword>